<dbReference type="Proteomes" id="UP000478417">
    <property type="component" value="Unassembled WGS sequence"/>
</dbReference>
<comment type="caution">
    <text evidence="3">The sequence shown here is derived from an EMBL/GenBank/DDBJ whole genome shotgun (WGS) entry which is preliminary data.</text>
</comment>
<dbReference type="InterPro" id="IPR008988">
    <property type="entry name" value="Transcriptional_repressor_C"/>
</dbReference>
<evidence type="ECO:0000256" key="1">
    <source>
        <dbReference type="ARBA" id="ARBA00023004"/>
    </source>
</evidence>
<evidence type="ECO:0000313" key="3">
    <source>
        <dbReference type="EMBL" id="NDV62929.1"/>
    </source>
</evidence>
<dbReference type="SUPFAM" id="SSF47979">
    <property type="entry name" value="Iron-dependent repressor protein, dimerization domain"/>
    <property type="match status" value="1"/>
</dbReference>
<dbReference type="InterPro" id="IPR007167">
    <property type="entry name" value="Fe-transptr_FeoA-like"/>
</dbReference>
<dbReference type="SUPFAM" id="SSF50037">
    <property type="entry name" value="C-terminal domain of transcriptional repressors"/>
    <property type="match status" value="1"/>
</dbReference>
<sequence length="312" mass="34915">MKKGLFKREEAAALRAEHFLKRASSMWKAGDDIDLRKTSADLELTLDEVLPILPLMEQAGYMESAGEQWRLTQAGWEHGRNLLRAHRVYESYLAEETGLHPGEWHEEADRAEHELDPETVNKMAQALNRPRYDPHGDAIPTRWLDMPEQEGQLLTRVEKDGFYRINHIEDEPREPFEHLIQTGMVPGLMIEVQILTGGRFLVKWAGQETVLDSASAAALLVTECDPETGKGLPGGVLEDTADGAGVTIHSLSPAIRGLERRRLLDLGFVPGSTVVREGSGPFSGPARFRVRGTIQALRPEQTRNIFIQEENA</sequence>
<organism evidence="3 4">
    <name type="scientific">Oceanipulchritudo coccoides</name>
    <dbReference type="NCBI Taxonomy" id="2706888"/>
    <lineage>
        <taxon>Bacteria</taxon>
        <taxon>Pseudomonadati</taxon>
        <taxon>Verrucomicrobiota</taxon>
        <taxon>Opitutia</taxon>
        <taxon>Puniceicoccales</taxon>
        <taxon>Oceanipulchritudinaceae</taxon>
        <taxon>Oceanipulchritudo</taxon>
    </lineage>
</organism>
<dbReference type="AlphaFoldDB" id="A0A6B2M3Y0"/>
<dbReference type="PANTHER" id="PTHR33238">
    <property type="entry name" value="IRON (METAL) DEPENDENT REPRESSOR, DTXR FAMILY"/>
    <property type="match status" value="1"/>
</dbReference>
<dbReference type="InterPro" id="IPR036388">
    <property type="entry name" value="WH-like_DNA-bd_sf"/>
</dbReference>
<dbReference type="SMART" id="SM00899">
    <property type="entry name" value="FeoA"/>
    <property type="match status" value="1"/>
</dbReference>
<dbReference type="RefSeq" id="WP_163965736.1">
    <property type="nucleotide sequence ID" value="NZ_JAAGNX010000003.1"/>
</dbReference>
<dbReference type="Pfam" id="PF04023">
    <property type="entry name" value="FeoA"/>
    <property type="match status" value="1"/>
</dbReference>
<dbReference type="Pfam" id="PF02742">
    <property type="entry name" value="Fe_dep_repr_C"/>
    <property type="match status" value="1"/>
</dbReference>
<accession>A0A6B2M3Y0</accession>
<keyword evidence="4" id="KW-1185">Reference proteome</keyword>
<dbReference type="InterPro" id="IPR050536">
    <property type="entry name" value="DtxR_MntR_Metal-Reg"/>
</dbReference>
<name>A0A6B2M3Y0_9BACT</name>
<evidence type="ECO:0000313" key="4">
    <source>
        <dbReference type="Proteomes" id="UP000478417"/>
    </source>
</evidence>
<dbReference type="InterPro" id="IPR001367">
    <property type="entry name" value="Fe_dep_repressor"/>
</dbReference>
<proteinExistence type="predicted"/>
<dbReference type="GO" id="GO:0046914">
    <property type="term" value="F:transition metal ion binding"/>
    <property type="evidence" value="ECO:0007669"/>
    <property type="project" value="InterPro"/>
</dbReference>
<dbReference type="InterPro" id="IPR038157">
    <property type="entry name" value="FeoA_core_dom"/>
</dbReference>
<dbReference type="InterPro" id="IPR036421">
    <property type="entry name" value="Fe_dep_repressor_sf"/>
</dbReference>
<evidence type="ECO:0000259" key="2">
    <source>
        <dbReference type="SMART" id="SM00899"/>
    </source>
</evidence>
<feature type="domain" description="Ferrous iron transporter FeoA-like" evidence="2">
    <location>
        <begin position="235"/>
        <end position="309"/>
    </location>
</feature>
<dbReference type="GO" id="GO:0046983">
    <property type="term" value="F:protein dimerization activity"/>
    <property type="evidence" value="ECO:0007669"/>
    <property type="project" value="InterPro"/>
</dbReference>
<dbReference type="Gene3D" id="2.30.30.90">
    <property type="match status" value="1"/>
</dbReference>
<protein>
    <submittedName>
        <fullName evidence="3">Metal-dependent transcriptional regulator</fullName>
    </submittedName>
</protein>
<dbReference type="PANTHER" id="PTHR33238:SF7">
    <property type="entry name" value="IRON-DEPENDENT TRANSCRIPTIONAL REGULATOR"/>
    <property type="match status" value="1"/>
</dbReference>
<dbReference type="Gene3D" id="1.10.10.10">
    <property type="entry name" value="Winged helix-like DNA-binding domain superfamily/Winged helix DNA-binding domain"/>
    <property type="match status" value="1"/>
</dbReference>
<keyword evidence="1" id="KW-0408">Iron</keyword>
<dbReference type="EMBL" id="JAAGNX010000003">
    <property type="protein sequence ID" value="NDV62929.1"/>
    <property type="molecule type" value="Genomic_DNA"/>
</dbReference>
<gene>
    <name evidence="3" type="ORF">G0Q06_10740</name>
</gene>
<reference evidence="3 4" key="1">
    <citation type="submission" date="2020-02" db="EMBL/GenBank/DDBJ databases">
        <title>Albibacoteraceae fam. nov., the first described family within the subdivision 4 Verrucomicrobia.</title>
        <authorList>
            <person name="Xi F."/>
        </authorList>
    </citation>
    <scope>NUCLEOTIDE SEQUENCE [LARGE SCALE GENOMIC DNA]</scope>
    <source>
        <strain evidence="3 4">CK1056</strain>
    </source>
</reference>